<gene>
    <name evidence="1" type="ORF">SAMN06296036_11986</name>
</gene>
<dbReference type="STRING" id="1513793.SAMN06296036_11986"/>
<protein>
    <submittedName>
        <fullName evidence="1">Uncharacterized protein</fullName>
    </submittedName>
</protein>
<name>A0A1Y6CDL7_9BACT</name>
<dbReference type="Proteomes" id="UP000192907">
    <property type="component" value="Unassembled WGS sequence"/>
</dbReference>
<reference evidence="2" key="1">
    <citation type="submission" date="2017-04" db="EMBL/GenBank/DDBJ databases">
        <authorList>
            <person name="Varghese N."/>
            <person name="Submissions S."/>
        </authorList>
    </citation>
    <scope>NUCLEOTIDE SEQUENCE [LARGE SCALE GENOMIC DNA]</scope>
    <source>
        <strain evidence="2">RKEM611</strain>
    </source>
</reference>
<dbReference type="AlphaFoldDB" id="A0A1Y6CDL7"/>
<dbReference type="EMBL" id="FWZT01000019">
    <property type="protein sequence ID" value="SMF58241.1"/>
    <property type="molecule type" value="Genomic_DNA"/>
</dbReference>
<proteinExistence type="predicted"/>
<evidence type="ECO:0000313" key="2">
    <source>
        <dbReference type="Proteomes" id="UP000192907"/>
    </source>
</evidence>
<evidence type="ECO:0000313" key="1">
    <source>
        <dbReference type="EMBL" id="SMF58241.1"/>
    </source>
</evidence>
<keyword evidence="2" id="KW-1185">Reference proteome</keyword>
<sequence length="61" mass="7203">MRLLSFVFVSHLAFIGRVRYRKSTQQPLHLRKNLTNISLEQPIRIVPAVLLQLHFLPIIRI</sequence>
<organism evidence="1 2">
    <name type="scientific">Pseudobacteriovorax antillogorgiicola</name>
    <dbReference type="NCBI Taxonomy" id="1513793"/>
    <lineage>
        <taxon>Bacteria</taxon>
        <taxon>Pseudomonadati</taxon>
        <taxon>Bdellovibrionota</taxon>
        <taxon>Oligoflexia</taxon>
        <taxon>Oligoflexales</taxon>
        <taxon>Pseudobacteriovoracaceae</taxon>
        <taxon>Pseudobacteriovorax</taxon>
    </lineage>
</organism>
<accession>A0A1Y6CDL7</accession>